<keyword evidence="5 6" id="KW-0472">Membrane</keyword>
<evidence type="ECO:0000259" key="7">
    <source>
        <dbReference type="Pfam" id="PF02687"/>
    </source>
</evidence>
<evidence type="ECO:0000256" key="6">
    <source>
        <dbReference type="SAM" id="Phobius"/>
    </source>
</evidence>
<feature type="domain" description="ABC3 transporter permease C-terminal" evidence="7">
    <location>
        <begin position="279"/>
        <end position="405"/>
    </location>
</feature>
<organism evidence="9">
    <name type="scientific">marine metagenome</name>
    <dbReference type="NCBI Taxonomy" id="408172"/>
    <lineage>
        <taxon>unclassified sequences</taxon>
        <taxon>metagenomes</taxon>
        <taxon>ecological metagenomes</taxon>
    </lineage>
</organism>
<evidence type="ECO:0000256" key="4">
    <source>
        <dbReference type="ARBA" id="ARBA00022989"/>
    </source>
</evidence>
<evidence type="ECO:0000313" key="9">
    <source>
        <dbReference type="EMBL" id="SVA82419.1"/>
    </source>
</evidence>
<dbReference type="PANTHER" id="PTHR30489">
    <property type="entry name" value="LIPOPROTEIN-RELEASING SYSTEM TRANSMEMBRANE PROTEIN LOLE"/>
    <property type="match status" value="1"/>
</dbReference>
<dbReference type="InterPro" id="IPR025857">
    <property type="entry name" value="MacB_PCD"/>
</dbReference>
<sequence>MNLPYYIYKKLSRNKNKFSISSRIIKISTISVSIGILVTLISFSIGKGLQIEIKNKMFSIQSDIVISSYENIETGISLNPINKSNLLNSLINEGLVYSNIYYSADKPALLLSKEDFESLIFRGFDNNYDIKKFNELFIKNGKNLNQIKKNEILISSLLAQRNDIDLNQKIRIFFNKDFSQKIPNVRSFKVIGFFETEFLEFDNNVILGSIEDIKDIYSWENNDIGNLNIIIKNKDDIIAYEKTLNSSSYLNENDLRASSVFSKNENIFNWISIFDFNIIIIVSVMILVALVNIIIALMVLIFERNKMIGILKSMGANNNLIRKIFLYKGADIIIKGLLYGNIIFFIIVFIQKSFNVIKLNSEDYYVDILPFYIDYKYIVGLNTLFIFISIFVLWSTFSIISKISPSKVINSK</sequence>
<evidence type="ECO:0000256" key="2">
    <source>
        <dbReference type="ARBA" id="ARBA00022475"/>
    </source>
</evidence>
<keyword evidence="4 6" id="KW-1133">Transmembrane helix</keyword>
<evidence type="ECO:0000259" key="8">
    <source>
        <dbReference type="Pfam" id="PF12704"/>
    </source>
</evidence>
<dbReference type="PANTHER" id="PTHR30489:SF0">
    <property type="entry name" value="LIPOPROTEIN-RELEASING SYSTEM TRANSMEMBRANE PROTEIN LOLE"/>
    <property type="match status" value="1"/>
</dbReference>
<feature type="transmembrane region" description="Helical" evidence="6">
    <location>
        <begin position="278"/>
        <end position="302"/>
    </location>
</feature>
<dbReference type="Pfam" id="PF02687">
    <property type="entry name" value="FtsX"/>
    <property type="match status" value="1"/>
</dbReference>
<gene>
    <name evidence="9" type="ORF">METZ01_LOCUS135273</name>
</gene>
<feature type="transmembrane region" description="Helical" evidence="6">
    <location>
        <begin position="24"/>
        <end position="45"/>
    </location>
</feature>
<keyword evidence="3 6" id="KW-0812">Transmembrane</keyword>
<protein>
    <submittedName>
        <fullName evidence="9">Uncharacterized protein</fullName>
    </submittedName>
</protein>
<dbReference type="GO" id="GO:0098797">
    <property type="term" value="C:plasma membrane protein complex"/>
    <property type="evidence" value="ECO:0007669"/>
    <property type="project" value="TreeGrafter"/>
</dbReference>
<dbReference type="InterPro" id="IPR003838">
    <property type="entry name" value="ABC3_permease_C"/>
</dbReference>
<evidence type="ECO:0000256" key="3">
    <source>
        <dbReference type="ARBA" id="ARBA00022692"/>
    </source>
</evidence>
<accession>A0A381YZP7</accession>
<dbReference type="InterPro" id="IPR051447">
    <property type="entry name" value="Lipoprotein-release_system"/>
</dbReference>
<proteinExistence type="predicted"/>
<dbReference type="GO" id="GO:0044874">
    <property type="term" value="P:lipoprotein localization to outer membrane"/>
    <property type="evidence" value="ECO:0007669"/>
    <property type="project" value="TreeGrafter"/>
</dbReference>
<keyword evidence="2" id="KW-1003">Cell membrane</keyword>
<evidence type="ECO:0000256" key="5">
    <source>
        <dbReference type="ARBA" id="ARBA00023136"/>
    </source>
</evidence>
<feature type="transmembrane region" description="Helical" evidence="6">
    <location>
        <begin position="377"/>
        <end position="397"/>
    </location>
</feature>
<dbReference type="Pfam" id="PF12704">
    <property type="entry name" value="MacB_PCD"/>
    <property type="match status" value="1"/>
</dbReference>
<comment type="subcellular location">
    <subcellularLocation>
        <location evidence="1">Cell membrane</location>
        <topology evidence="1">Multi-pass membrane protein</topology>
    </subcellularLocation>
</comment>
<feature type="domain" description="MacB-like periplasmic core" evidence="8">
    <location>
        <begin position="28"/>
        <end position="240"/>
    </location>
</feature>
<dbReference type="AlphaFoldDB" id="A0A381YZP7"/>
<evidence type="ECO:0000256" key="1">
    <source>
        <dbReference type="ARBA" id="ARBA00004651"/>
    </source>
</evidence>
<dbReference type="EMBL" id="UINC01019465">
    <property type="protein sequence ID" value="SVA82419.1"/>
    <property type="molecule type" value="Genomic_DNA"/>
</dbReference>
<feature type="transmembrane region" description="Helical" evidence="6">
    <location>
        <begin position="332"/>
        <end position="350"/>
    </location>
</feature>
<name>A0A381YZP7_9ZZZZ</name>
<reference evidence="9" key="1">
    <citation type="submission" date="2018-05" db="EMBL/GenBank/DDBJ databases">
        <authorList>
            <person name="Lanie J.A."/>
            <person name="Ng W.-L."/>
            <person name="Kazmierczak K.M."/>
            <person name="Andrzejewski T.M."/>
            <person name="Davidsen T.M."/>
            <person name="Wayne K.J."/>
            <person name="Tettelin H."/>
            <person name="Glass J.I."/>
            <person name="Rusch D."/>
            <person name="Podicherti R."/>
            <person name="Tsui H.-C.T."/>
            <person name="Winkler M.E."/>
        </authorList>
    </citation>
    <scope>NUCLEOTIDE SEQUENCE</scope>
</reference>